<dbReference type="RefSeq" id="WP_184307411.1">
    <property type="nucleotide sequence ID" value="NZ_JACHEN010000001.1"/>
</dbReference>
<dbReference type="PANTHER" id="PTHR30055">
    <property type="entry name" value="HTH-TYPE TRANSCRIPTIONAL REGULATOR RUTR"/>
    <property type="match status" value="1"/>
</dbReference>
<dbReference type="PROSITE" id="PS50977">
    <property type="entry name" value="HTH_TETR_2"/>
    <property type="match status" value="1"/>
</dbReference>
<accession>A0A841KQ33</accession>
<dbReference type="InterPro" id="IPR009057">
    <property type="entry name" value="Homeodomain-like_sf"/>
</dbReference>
<feature type="domain" description="HTH tetR-type" evidence="3">
    <location>
        <begin position="13"/>
        <end position="73"/>
    </location>
</feature>
<dbReference type="SUPFAM" id="SSF46689">
    <property type="entry name" value="Homeodomain-like"/>
    <property type="match status" value="1"/>
</dbReference>
<proteinExistence type="predicted"/>
<comment type="caution">
    <text evidence="4">The sequence shown here is derived from an EMBL/GenBank/DDBJ whole genome shotgun (WGS) entry which is preliminary data.</text>
</comment>
<dbReference type="InterPro" id="IPR001647">
    <property type="entry name" value="HTH_TetR"/>
</dbReference>
<evidence type="ECO:0000313" key="4">
    <source>
        <dbReference type="EMBL" id="MBB6214218.1"/>
    </source>
</evidence>
<keyword evidence="5" id="KW-1185">Reference proteome</keyword>
<dbReference type="GO" id="GO:0003700">
    <property type="term" value="F:DNA-binding transcription factor activity"/>
    <property type="evidence" value="ECO:0007669"/>
    <property type="project" value="TreeGrafter"/>
</dbReference>
<feature type="DNA-binding region" description="H-T-H motif" evidence="2">
    <location>
        <begin position="36"/>
        <end position="55"/>
    </location>
</feature>
<dbReference type="PANTHER" id="PTHR30055:SF226">
    <property type="entry name" value="HTH-TYPE TRANSCRIPTIONAL REGULATOR PKSA"/>
    <property type="match status" value="1"/>
</dbReference>
<dbReference type="Proteomes" id="UP000579281">
    <property type="component" value="Unassembled WGS sequence"/>
</dbReference>
<reference evidence="4 5" key="1">
    <citation type="submission" date="2020-08" db="EMBL/GenBank/DDBJ databases">
        <title>Genomic Encyclopedia of Type Strains, Phase IV (KMG-IV): sequencing the most valuable type-strain genomes for metagenomic binning, comparative biology and taxonomic classification.</title>
        <authorList>
            <person name="Goeker M."/>
        </authorList>
    </citation>
    <scope>NUCLEOTIDE SEQUENCE [LARGE SCALE GENOMIC DNA]</scope>
    <source>
        <strain evidence="4 5">DSM 103526</strain>
    </source>
</reference>
<dbReference type="GO" id="GO:0000976">
    <property type="term" value="F:transcription cis-regulatory region binding"/>
    <property type="evidence" value="ECO:0007669"/>
    <property type="project" value="TreeGrafter"/>
</dbReference>
<protein>
    <submittedName>
        <fullName evidence="4">AcrR family transcriptional regulator</fullName>
    </submittedName>
</protein>
<keyword evidence="1 2" id="KW-0238">DNA-binding</keyword>
<dbReference type="AlphaFoldDB" id="A0A841KQ33"/>
<name>A0A841KQ33_9FIRM</name>
<dbReference type="Gene3D" id="1.10.357.10">
    <property type="entry name" value="Tetracycline Repressor, domain 2"/>
    <property type="match status" value="1"/>
</dbReference>
<evidence type="ECO:0000256" key="2">
    <source>
        <dbReference type="PROSITE-ProRule" id="PRU00335"/>
    </source>
</evidence>
<dbReference type="InterPro" id="IPR023772">
    <property type="entry name" value="DNA-bd_HTH_TetR-type_CS"/>
</dbReference>
<dbReference type="PRINTS" id="PR00455">
    <property type="entry name" value="HTHTETR"/>
</dbReference>
<dbReference type="InterPro" id="IPR036271">
    <property type="entry name" value="Tet_transcr_reg_TetR-rel_C_sf"/>
</dbReference>
<dbReference type="Pfam" id="PF00440">
    <property type="entry name" value="TetR_N"/>
    <property type="match status" value="1"/>
</dbReference>
<evidence type="ECO:0000313" key="5">
    <source>
        <dbReference type="Proteomes" id="UP000579281"/>
    </source>
</evidence>
<evidence type="ECO:0000259" key="3">
    <source>
        <dbReference type="PROSITE" id="PS50977"/>
    </source>
</evidence>
<dbReference type="PROSITE" id="PS01081">
    <property type="entry name" value="HTH_TETR_1"/>
    <property type="match status" value="1"/>
</dbReference>
<organism evidence="4 5">
    <name type="scientific">Anaerosolibacter carboniphilus</name>
    <dbReference type="NCBI Taxonomy" id="1417629"/>
    <lineage>
        <taxon>Bacteria</taxon>
        <taxon>Bacillati</taxon>
        <taxon>Bacillota</taxon>
        <taxon>Clostridia</taxon>
        <taxon>Peptostreptococcales</taxon>
        <taxon>Thermotaleaceae</taxon>
        <taxon>Anaerosolibacter</taxon>
    </lineage>
</organism>
<dbReference type="SUPFAM" id="SSF48498">
    <property type="entry name" value="Tetracyclin repressor-like, C-terminal domain"/>
    <property type="match status" value="1"/>
</dbReference>
<evidence type="ECO:0000256" key="1">
    <source>
        <dbReference type="ARBA" id="ARBA00023125"/>
    </source>
</evidence>
<dbReference type="EMBL" id="JACHEN010000001">
    <property type="protein sequence ID" value="MBB6214218.1"/>
    <property type="molecule type" value="Genomic_DNA"/>
</dbReference>
<dbReference type="Gene3D" id="1.10.10.60">
    <property type="entry name" value="Homeodomain-like"/>
    <property type="match status" value="1"/>
</dbReference>
<gene>
    <name evidence="4" type="ORF">HNQ80_000287</name>
</gene>
<dbReference type="InterPro" id="IPR050109">
    <property type="entry name" value="HTH-type_TetR-like_transc_reg"/>
</dbReference>
<sequence>MDPIFSKFLNLDKEKQQRVLNAALKEFARKGYDDASTIEIAKEAGISKGLLFHYFNTKKDLFLFLYDYSMKIIKTEYFDMVNTKDKDIFVRLRQVYLLKIELIHKHPWLFQFSAVSTDSKEVKKELESRKLEMESIGYGKMFEDIDESKFKEGVDVEKAKNIIFWAIGGYANKIIEEAKVSELEEPDYDKILEEFDAYLDILKVWAYN</sequence>